<reference evidence="3" key="1">
    <citation type="journal article" date="2012" name="Science">
        <title>The Paleozoic origin of enzymatic lignin decomposition reconstructed from 31 fungal genomes.</title>
        <authorList>
            <person name="Floudas D."/>
            <person name="Binder M."/>
            <person name="Riley R."/>
            <person name="Barry K."/>
            <person name="Blanchette R.A."/>
            <person name="Henrissat B."/>
            <person name="Martinez A.T."/>
            <person name="Otillar R."/>
            <person name="Spatafora J.W."/>
            <person name="Yadav J.S."/>
            <person name="Aerts A."/>
            <person name="Benoit I."/>
            <person name="Boyd A."/>
            <person name="Carlson A."/>
            <person name="Copeland A."/>
            <person name="Coutinho P.M."/>
            <person name="de Vries R.P."/>
            <person name="Ferreira P."/>
            <person name="Findley K."/>
            <person name="Foster B."/>
            <person name="Gaskell J."/>
            <person name="Glotzer D."/>
            <person name="Gorecki P."/>
            <person name="Heitman J."/>
            <person name="Hesse C."/>
            <person name="Hori C."/>
            <person name="Igarashi K."/>
            <person name="Jurgens J.A."/>
            <person name="Kallen N."/>
            <person name="Kersten P."/>
            <person name="Kohler A."/>
            <person name="Kuees U."/>
            <person name="Kumar T.K.A."/>
            <person name="Kuo A."/>
            <person name="LaButti K."/>
            <person name="Larrondo L.F."/>
            <person name="Lindquist E."/>
            <person name="Ling A."/>
            <person name="Lombard V."/>
            <person name="Lucas S."/>
            <person name="Lundell T."/>
            <person name="Martin R."/>
            <person name="McLaughlin D.J."/>
            <person name="Morgenstern I."/>
            <person name="Morin E."/>
            <person name="Murat C."/>
            <person name="Nagy L.G."/>
            <person name="Nolan M."/>
            <person name="Ohm R.A."/>
            <person name="Patyshakuliyeva A."/>
            <person name="Rokas A."/>
            <person name="Ruiz-Duenas F.J."/>
            <person name="Sabat G."/>
            <person name="Salamov A."/>
            <person name="Samejima M."/>
            <person name="Schmutz J."/>
            <person name="Slot J.C."/>
            <person name="St John F."/>
            <person name="Stenlid J."/>
            <person name="Sun H."/>
            <person name="Sun S."/>
            <person name="Syed K."/>
            <person name="Tsang A."/>
            <person name="Wiebenga A."/>
            <person name="Young D."/>
            <person name="Pisabarro A."/>
            <person name="Eastwood D.C."/>
            <person name="Martin F."/>
            <person name="Cullen D."/>
            <person name="Grigoriev I.V."/>
            <person name="Hibbett D.S."/>
        </authorList>
    </citation>
    <scope>NUCLEOTIDE SEQUENCE [LARGE SCALE GENOMIC DNA]</scope>
    <source>
        <strain evidence="3">RWD-64-598 SS2</strain>
    </source>
</reference>
<proteinExistence type="predicted"/>
<dbReference type="GeneID" id="19205399"/>
<feature type="compositionally biased region" description="Acidic residues" evidence="1">
    <location>
        <begin position="121"/>
        <end position="131"/>
    </location>
</feature>
<organism evidence="2 3">
    <name type="scientific">Coniophora puteana (strain RWD-64-598)</name>
    <name type="common">Brown rot fungus</name>
    <dbReference type="NCBI Taxonomy" id="741705"/>
    <lineage>
        <taxon>Eukaryota</taxon>
        <taxon>Fungi</taxon>
        <taxon>Dikarya</taxon>
        <taxon>Basidiomycota</taxon>
        <taxon>Agaricomycotina</taxon>
        <taxon>Agaricomycetes</taxon>
        <taxon>Agaricomycetidae</taxon>
        <taxon>Boletales</taxon>
        <taxon>Coniophorineae</taxon>
        <taxon>Coniophoraceae</taxon>
        <taxon>Coniophora</taxon>
    </lineage>
</organism>
<feature type="region of interest" description="Disordered" evidence="1">
    <location>
        <begin position="101"/>
        <end position="260"/>
    </location>
</feature>
<evidence type="ECO:0000313" key="2">
    <source>
        <dbReference type="EMBL" id="EIW80220.1"/>
    </source>
</evidence>
<dbReference type="OrthoDB" id="3262817at2759"/>
<accession>A0A5M3MMH7</accession>
<feature type="compositionally biased region" description="Basic and acidic residues" evidence="1">
    <location>
        <begin position="164"/>
        <end position="184"/>
    </location>
</feature>
<feature type="compositionally biased region" description="Polar residues" evidence="1">
    <location>
        <begin position="185"/>
        <end position="194"/>
    </location>
</feature>
<evidence type="ECO:0000256" key="1">
    <source>
        <dbReference type="SAM" id="MobiDB-lite"/>
    </source>
</evidence>
<dbReference type="Proteomes" id="UP000053558">
    <property type="component" value="Unassembled WGS sequence"/>
</dbReference>
<evidence type="ECO:0000313" key="3">
    <source>
        <dbReference type="Proteomes" id="UP000053558"/>
    </source>
</evidence>
<feature type="compositionally biased region" description="Basic and acidic residues" evidence="1">
    <location>
        <begin position="195"/>
        <end position="205"/>
    </location>
</feature>
<protein>
    <submittedName>
        <fullName evidence="2">Uncharacterized protein</fullName>
    </submittedName>
</protein>
<dbReference type="OMA" id="KTRGRHM"/>
<feature type="compositionally biased region" description="Low complexity" evidence="1">
    <location>
        <begin position="222"/>
        <end position="255"/>
    </location>
</feature>
<keyword evidence="3" id="KW-1185">Reference proteome</keyword>
<dbReference type="EMBL" id="JH711579">
    <property type="protein sequence ID" value="EIW80220.1"/>
    <property type="molecule type" value="Genomic_DNA"/>
</dbReference>
<sequence length="356" mass="39361">MSVTVSTQDATTGERKVLGLVYQDSHVLIPKPQTYENLEQRARQIFNLDSEDAGTQEVSFYAMDLDICPGKKMMLHPDVWVHVGSVMCLVHVQVDESQSAAAEAIREGEMEEEAVSRVLNEEDEEMDEEPDDKTSQTELPPKSEPASSTVKASPGASSPAMDGEWSRSKQESQSRRTMHERQEGSQRVQSSSALRTDDTHLDRPLKTGLKRGAEALFEEPLSRSQTQSQPQTQSSRRSQPQSQSQSQSQQLTQSQAAQGLFPEDENKKLVITVTHPPSHQTAPFKAKAQTKVGKVIAGVCKSFGLDATMARLHMIIRADGDEEAYSFKCSREDTMAEAGAKDEARFIITVQGDPDH</sequence>
<dbReference type="RefSeq" id="XP_007769221.1">
    <property type="nucleotide sequence ID" value="XM_007771031.1"/>
</dbReference>
<dbReference type="AlphaFoldDB" id="A0A5M3MMH7"/>
<gene>
    <name evidence="2" type="ORF">CONPUDRAFT_165808</name>
</gene>
<dbReference type="KEGG" id="cput:CONPUDRAFT_165808"/>
<name>A0A5M3MMH7_CONPW</name>
<comment type="caution">
    <text evidence="2">The sequence shown here is derived from an EMBL/GenBank/DDBJ whole genome shotgun (WGS) entry which is preliminary data.</text>
</comment>